<sequence length="101" mass="11595">MSILWPDIIMYENVLLFVSDAAPYMIKAGNALNAFFPKMIHLTCLAHAFHRITETIRSKFTKVDELISSVKKIFLKAPSRVEIFKNMYPDLSLPPQPIVTR</sequence>
<accession>A0A2S2QHW0</accession>
<feature type="domain" description="DUF659" evidence="1">
    <location>
        <begin position="12"/>
        <end position="73"/>
    </location>
</feature>
<name>A0A2S2QHW0_9HEMI</name>
<organism evidence="2">
    <name type="scientific">Sipha flava</name>
    <name type="common">yellow sugarcane aphid</name>
    <dbReference type="NCBI Taxonomy" id="143950"/>
    <lineage>
        <taxon>Eukaryota</taxon>
        <taxon>Metazoa</taxon>
        <taxon>Ecdysozoa</taxon>
        <taxon>Arthropoda</taxon>
        <taxon>Hexapoda</taxon>
        <taxon>Insecta</taxon>
        <taxon>Pterygota</taxon>
        <taxon>Neoptera</taxon>
        <taxon>Paraneoptera</taxon>
        <taxon>Hemiptera</taxon>
        <taxon>Sternorrhyncha</taxon>
        <taxon>Aphidomorpha</taxon>
        <taxon>Aphidoidea</taxon>
        <taxon>Aphididae</taxon>
        <taxon>Sipha</taxon>
    </lineage>
</organism>
<dbReference type="InterPro" id="IPR007021">
    <property type="entry name" value="DUF659"/>
</dbReference>
<gene>
    <name evidence="2" type="ORF">g.143515</name>
</gene>
<dbReference type="Pfam" id="PF04937">
    <property type="entry name" value="DUF659"/>
    <property type="match status" value="1"/>
</dbReference>
<evidence type="ECO:0000259" key="1">
    <source>
        <dbReference type="Pfam" id="PF04937"/>
    </source>
</evidence>
<reference evidence="2" key="1">
    <citation type="submission" date="2018-04" db="EMBL/GenBank/DDBJ databases">
        <title>Transcriptome assembly of Sipha flava.</title>
        <authorList>
            <person name="Scully E.D."/>
            <person name="Geib S.M."/>
            <person name="Palmer N.A."/>
            <person name="Koch K."/>
            <person name="Bradshaw J."/>
            <person name="Heng-Moss T."/>
            <person name="Sarath G."/>
        </authorList>
    </citation>
    <scope>NUCLEOTIDE SEQUENCE</scope>
</reference>
<dbReference type="EMBL" id="GGMS01008132">
    <property type="protein sequence ID" value="MBY77335.1"/>
    <property type="molecule type" value="Transcribed_RNA"/>
</dbReference>
<dbReference type="OrthoDB" id="6582565at2759"/>
<protein>
    <recommendedName>
        <fullName evidence="1">DUF659 domain-containing protein</fullName>
    </recommendedName>
</protein>
<proteinExistence type="predicted"/>
<evidence type="ECO:0000313" key="2">
    <source>
        <dbReference type="EMBL" id="MBY77335.1"/>
    </source>
</evidence>
<dbReference type="AlphaFoldDB" id="A0A2S2QHW0"/>